<accession>A0A4U0SJM8</accession>
<evidence type="ECO:0000256" key="1">
    <source>
        <dbReference type="SAM" id="MobiDB-lite"/>
    </source>
</evidence>
<evidence type="ECO:0000313" key="4">
    <source>
        <dbReference type="Proteomes" id="UP000305778"/>
    </source>
</evidence>
<feature type="compositionally biased region" description="Low complexity" evidence="1">
    <location>
        <begin position="167"/>
        <end position="178"/>
    </location>
</feature>
<proteinExistence type="predicted"/>
<dbReference type="Proteomes" id="UP000305778">
    <property type="component" value="Unassembled WGS sequence"/>
</dbReference>
<organism evidence="3 4">
    <name type="scientific">Actinacidiphila oryziradicis</name>
    <dbReference type="NCBI Taxonomy" id="2571141"/>
    <lineage>
        <taxon>Bacteria</taxon>
        <taxon>Bacillati</taxon>
        <taxon>Actinomycetota</taxon>
        <taxon>Actinomycetes</taxon>
        <taxon>Kitasatosporales</taxon>
        <taxon>Streptomycetaceae</taxon>
        <taxon>Actinacidiphila</taxon>
    </lineage>
</organism>
<dbReference type="InterPro" id="IPR007111">
    <property type="entry name" value="NACHT_NTPase"/>
</dbReference>
<dbReference type="OrthoDB" id="135105at2"/>
<dbReference type="InterPro" id="IPR027417">
    <property type="entry name" value="P-loop_NTPase"/>
</dbReference>
<dbReference type="PROSITE" id="PS50837">
    <property type="entry name" value="NACHT"/>
    <property type="match status" value="1"/>
</dbReference>
<dbReference type="Pfam" id="PF05729">
    <property type="entry name" value="NACHT"/>
    <property type="match status" value="1"/>
</dbReference>
<feature type="domain" description="NACHT" evidence="2">
    <location>
        <begin position="117"/>
        <end position="168"/>
    </location>
</feature>
<feature type="region of interest" description="Disordered" evidence="1">
    <location>
        <begin position="162"/>
        <end position="185"/>
    </location>
</feature>
<evidence type="ECO:0000259" key="2">
    <source>
        <dbReference type="PROSITE" id="PS50837"/>
    </source>
</evidence>
<dbReference type="Gene3D" id="3.40.50.300">
    <property type="entry name" value="P-loop containing nucleotide triphosphate hydrolases"/>
    <property type="match status" value="1"/>
</dbReference>
<dbReference type="SUPFAM" id="SSF52540">
    <property type="entry name" value="P-loop containing nucleoside triphosphate hydrolases"/>
    <property type="match status" value="1"/>
</dbReference>
<evidence type="ECO:0000313" key="3">
    <source>
        <dbReference type="EMBL" id="TKA08271.1"/>
    </source>
</evidence>
<keyword evidence="4" id="KW-1185">Reference proteome</keyword>
<reference evidence="3 4" key="1">
    <citation type="submission" date="2019-04" db="EMBL/GenBank/DDBJ databases">
        <title>Streptomyces oryziradicis sp. nov., a novel actinomycete isolated from rhizosphere soil of rice (Oryza sativa L.).</title>
        <authorList>
            <person name="Li C."/>
        </authorList>
    </citation>
    <scope>NUCLEOTIDE SEQUENCE [LARGE SCALE GENOMIC DNA]</scope>
    <source>
        <strain evidence="3 4">NEAU-C40</strain>
    </source>
</reference>
<dbReference type="EMBL" id="SUMC01000032">
    <property type="protein sequence ID" value="TKA08271.1"/>
    <property type="molecule type" value="Genomic_DNA"/>
</dbReference>
<sequence length="185" mass="19773">MEAVPTHLLLNDSGFHEALGRDAPGQYSIITVQPTVDPDAEFQQRYADYLAVKHGILTIFGIDLTDRSRATWPLDAAYLSLEAAASETTRDFPGTNGGPLHAPSAPLPADQALAGRERVLLRGVAGSGKTTLVQWLATTAARHERGDKIPFVLPLRTLVRHGPMPMPDDSSPPYASPSVAGQPTS</sequence>
<dbReference type="AlphaFoldDB" id="A0A4U0SJM8"/>
<protein>
    <submittedName>
        <fullName evidence="3">NACHT domain-containing protein</fullName>
    </submittedName>
</protein>
<gene>
    <name evidence="3" type="ORF">FCI23_28760</name>
</gene>
<name>A0A4U0SJM8_9ACTN</name>
<comment type="caution">
    <text evidence="3">The sequence shown here is derived from an EMBL/GenBank/DDBJ whole genome shotgun (WGS) entry which is preliminary data.</text>
</comment>